<dbReference type="EMBL" id="CAJHIA010000037">
    <property type="protein sequence ID" value="CAD6456422.1"/>
    <property type="molecule type" value="Genomic_DNA"/>
</dbReference>
<gene>
    <name evidence="1" type="ORF">SCLTRI_LOCUS10449</name>
</gene>
<reference evidence="1" key="1">
    <citation type="submission" date="2020-10" db="EMBL/GenBank/DDBJ databases">
        <authorList>
            <person name="Kusch S."/>
        </authorList>
    </citation>
    <scope>NUCLEOTIDE SEQUENCE</scope>
    <source>
        <strain evidence="1">SwB9</strain>
    </source>
</reference>
<keyword evidence="2" id="KW-1185">Reference proteome</keyword>
<evidence type="ECO:0000313" key="2">
    <source>
        <dbReference type="Proteomes" id="UP000624404"/>
    </source>
</evidence>
<dbReference type="Proteomes" id="UP000624404">
    <property type="component" value="Unassembled WGS sequence"/>
</dbReference>
<organism evidence="1 2">
    <name type="scientific">Sclerotinia trifoliorum</name>
    <dbReference type="NCBI Taxonomy" id="28548"/>
    <lineage>
        <taxon>Eukaryota</taxon>
        <taxon>Fungi</taxon>
        <taxon>Dikarya</taxon>
        <taxon>Ascomycota</taxon>
        <taxon>Pezizomycotina</taxon>
        <taxon>Leotiomycetes</taxon>
        <taxon>Helotiales</taxon>
        <taxon>Sclerotiniaceae</taxon>
        <taxon>Sclerotinia</taxon>
    </lineage>
</organism>
<dbReference type="AlphaFoldDB" id="A0A8H2W552"/>
<protein>
    <submittedName>
        <fullName evidence="1">108b54a2-8253-4804-a865-ec1c8740c64d</fullName>
    </submittedName>
</protein>
<accession>A0A8H2W552</accession>
<evidence type="ECO:0000313" key="1">
    <source>
        <dbReference type="EMBL" id="CAD6456422.1"/>
    </source>
</evidence>
<dbReference type="OrthoDB" id="10569486at2759"/>
<sequence length="121" mass="13413">MALGPFFDVAVMTNNESLQSRFNGASGRTETELLTLLDYYYDPTRPADHGDCEPTVIRFVPEIENRKLAYIMHKPVFRGINAAEMTGDASSDVNKAVVINSRVVLSASLRQSPQQPKLPTL</sequence>
<name>A0A8H2W552_9HELO</name>
<comment type="caution">
    <text evidence="1">The sequence shown here is derived from an EMBL/GenBank/DDBJ whole genome shotgun (WGS) entry which is preliminary data.</text>
</comment>
<proteinExistence type="predicted"/>